<protein>
    <submittedName>
        <fullName evidence="1">Uncharacterized protein</fullName>
    </submittedName>
</protein>
<organism evidence="1 2">
    <name type="scientific">Dehalogenimonas alkenigignens</name>
    <dbReference type="NCBI Taxonomy" id="1217799"/>
    <lineage>
        <taxon>Bacteria</taxon>
        <taxon>Bacillati</taxon>
        <taxon>Chloroflexota</taxon>
        <taxon>Dehalococcoidia</taxon>
        <taxon>Dehalococcoidales</taxon>
        <taxon>Dehalococcoidaceae</taxon>
        <taxon>Dehalogenimonas</taxon>
    </lineage>
</organism>
<keyword evidence="2" id="KW-1185">Reference proteome</keyword>
<sequence length="65" mass="7040">MPKATKAMPAMTASATRLSIKLRKVRLRDVNAYIIPASAVIVKGFRPKELIPFSIDNGAAPVYPS</sequence>
<dbReference type="Proteomes" id="UP000053947">
    <property type="component" value="Unassembled WGS sequence"/>
</dbReference>
<gene>
    <name evidence="1" type="ORF">DEALK_08740</name>
</gene>
<proteinExistence type="predicted"/>
<accession>A0A0W0GHK7</accession>
<evidence type="ECO:0000313" key="2">
    <source>
        <dbReference type="Proteomes" id="UP000053947"/>
    </source>
</evidence>
<name>A0A0W0GHK7_9CHLR</name>
<reference evidence="1 2" key="1">
    <citation type="submission" date="2015-06" db="EMBL/GenBank/DDBJ databases">
        <title>Genome sequence of the organohalide-respiring Dehalogenimonas alkenigignens type strain (IP3-3T).</title>
        <authorList>
            <person name="Key T.A."/>
            <person name="Richmond D.P."/>
            <person name="Bowman K.S."/>
            <person name="Cho Y.-J."/>
            <person name="Chun J."/>
            <person name="da Costa M.S."/>
            <person name="Rainey F.A."/>
            <person name="Moe W.M."/>
        </authorList>
    </citation>
    <scope>NUCLEOTIDE SEQUENCE [LARGE SCALE GENOMIC DNA]</scope>
    <source>
        <strain evidence="1 2">IP3-3</strain>
    </source>
</reference>
<dbReference type="EMBL" id="LFDV01000002">
    <property type="protein sequence ID" value="KTB48029.1"/>
    <property type="molecule type" value="Genomic_DNA"/>
</dbReference>
<comment type="caution">
    <text evidence="1">The sequence shown here is derived from an EMBL/GenBank/DDBJ whole genome shotgun (WGS) entry which is preliminary data.</text>
</comment>
<dbReference type="STRING" id="1217799.DEALK_08740"/>
<dbReference type="AlphaFoldDB" id="A0A0W0GHK7"/>
<evidence type="ECO:0000313" key="1">
    <source>
        <dbReference type="EMBL" id="KTB48029.1"/>
    </source>
</evidence>